<proteinExistence type="predicted"/>
<organism evidence="2">
    <name type="scientific">uncultured Cytophagales bacterium</name>
    <dbReference type="NCBI Taxonomy" id="158755"/>
    <lineage>
        <taxon>Bacteria</taxon>
        <taxon>Pseudomonadati</taxon>
        <taxon>Bacteroidota</taxon>
        <taxon>Sphingobacteriia</taxon>
        <taxon>Sphingobacteriales</taxon>
        <taxon>environmental samples</taxon>
    </lineage>
</organism>
<feature type="signal peptide" evidence="1">
    <location>
        <begin position="1"/>
        <end position="23"/>
    </location>
</feature>
<keyword evidence="1" id="KW-0732">Signal</keyword>
<protein>
    <submittedName>
        <fullName evidence="2">Uncharacterized protein</fullName>
    </submittedName>
</protein>
<dbReference type="AlphaFoldDB" id="A0A6J4M168"/>
<evidence type="ECO:0000256" key="1">
    <source>
        <dbReference type="SAM" id="SignalP"/>
    </source>
</evidence>
<accession>A0A6J4M168</accession>
<gene>
    <name evidence="2" type="ORF">AVDCRST_MAG56-8203</name>
</gene>
<name>A0A6J4M168_9SPHI</name>
<evidence type="ECO:0000313" key="2">
    <source>
        <dbReference type="EMBL" id="CAA9346988.1"/>
    </source>
</evidence>
<sequence>MRILIGYCLFFLLLALMSCQTKEDTPPISPVPVIAFKGLTKHTSLPFGPQNNLVNDSVNLVIDYQDGDGDLGYTSEEVDNLVNQYGAGGVDDRRIYNYYLELEKKVNGVFRPVLYPTPGITFWGIFPRVELANAAYNYPNSPYPFRIRTFPPHRGEITYRFRIEAPIDQSPGYAQVGDTLRAHVQIADRALNVSNTIQTPEFIYAK</sequence>
<feature type="chain" id="PRO_5026936965" evidence="1">
    <location>
        <begin position="24"/>
        <end position="206"/>
    </location>
</feature>
<reference evidence="2" key="1">
    <citation type="submission" date="2020-02" db="EMBL/GenBank/DDBJ databases">
        <authorList>
            <person name="Meier V. D."/>
        </authorList>
    </citation>
    <scope>NUCLEOTIDE SEQUENCE</scope>
    <source>
        <strain evidence="2">AVDCRST_MAG56</strain>
    </source>
</reference>
<dbReference type="PROSITE" id="PS51257">
    <property type="entry name" value="PROKAR_LIPOPROTEIN"/>
    <property type="match status" value="1"/>
</dbReference>
<dbReference type="EMBL" id="CADCTQ010000694">
    <property type="protein sequence ID" value="CAA9346988.1"/>
    <property type="molecule type" value="Genomic_DNA"/>
</dbReference>